<gene>
    <name evidence="4" type="ORF">ISU02_06215</name>
</gene>
<proteinExistence type="predicted"/>
<evidence type="ECO:0000256" key="1">
    <source>
        <dbReference type="ARBA" id="ARBA00023125"/>
    </source>
</evidence>
<sequence>MNRLAEKIKNARIAANLTEKELAQKSGVSISYLLQVESGKKVISEKIADQILSSLGEKIEFIDPKLEAQEKASEKPMENKKVASKQQEQSKSKDHVVPTGQWQDALSGIVKRIPIYDLVRWENVGYKEHPVIDNKVEGYNGDKLLYVKVTNNQVSGLRIKMNDLVFVLESHEIGKNGIYLLEYQNKRIIRQVMKVNNRELSLIQGGATEAEIVEQKKVKVIGKCLRVSFDL</sequence>
<evidence type="ECO:0000313" key="4">
    <source>
        <dbReference type="EMBL" id="MBF4692703.1"/>
    </source>
</evidence>
<dbReference type="InterPro" id="IPR015927">
    <property type="entry name" value="Peptidase_S24_S26A/B/C"/>
</dbReference>
<feature type="domain" description="HTH cro/C1-type" evidence="3">
    <location>
        <begin position="8"/>
        <end position="62"/>
    </location>
</feature>
<dbReference type="Pfam" id="PF01381">
    <property type="entry name" value="HTH_3"/>
    <property type="match status" value="1"/>
</dbReference>
<dbReference type="Proteomes" id="UP000614200">
    <property type="component" value="Unassembled WGS sequence"/>
</dbReference>
<keyword evidence="5" id="KW-1185">Reference proteome</keyword>
<dbReference type="Gene3D" id="1.10.260.40">
    <property type="entry name" value="lambda repressor-like DNA-binding domains"/>
    <property type="match status" value="1"/>
</dbReference>
<dbReference type="CDD" id="cd00093">
    <property type="entry name" value="HTH_XRE"/>
    <property type="match status" value="1"/>
</dbReference>
<dbReference type="SUPFAM" id="SSF51306">
    <property type="entry name" value="LexA/Signal peptidase"/>
    <property type="match status" value="1"/>
</dbReference>
<reference evidence="4 5" key="1">
    <citation type="submission" date="2020-11" db="EMBL/GenBank/DDBJ databases">
        <title>Fusibacter basophilias sp. nov.</title>
        <authorList>
            <person name="Qiu D."/>
        </authorList>
    </citation>
    <scope>NUCLEOTIDE SEQUENCE [LARGE SCALE GENOMIC DNA]</scope>
    <source>
        <strain evidence="4 5">Q10-2</strain>
    </source>
</reference>
<dbReference type="InterPro" id="IPR001387">
    <property type="entry name" value="Cro/C1-type_HTH"/>
</dbReference>
<dbReference type="SMART" id="SM00530">
    <property type="entry name" value="HTH_XRE"/>
    <property type="match status" value="1"/>
</dbReference>
<dbReference type="SUPFAM" id="SSF47413">
    <property type="entry name" value="lambda repressor-like DNA-binding domains"/>
    <property type="match status" value="1"/>
</dbReference>
<evidence type="ECO:0000256" key="2">
    <source>
        <dbReference type="SAM" id="MobiDB-lite"/>
    </source>
</evidence>
<dbReference type="Pfam" id="PF00717">
    <property type="entry name" value="Peptidase_S24"/>
    <property type="match status" value="1"/>
</dbReference>
<dbReference type="EMBL" id="JADKNH010000003">
    <property type="protein sequence ID" value="MBF4692703.1"/>
    <property type="molecule type" value="Genomic_DNA"/>
</dbReference>
<feature type="compositionally biased region" description="Basic and acidic residues" evidence="2">
    <location>
        <begin position="70"/>
        <end position="81"/>
    </location>
</feature>
<accession>A0ABR9ZRC1</accession>
<dbReference type="InterPro" id="IPR036286">
    <property type="entry name" value="LexA/Signal_pep-like_sf"/>
</dbReference>
<name>A0ABR9ZRC1_9FIRM</name>
<organism evidence="4 5">
    <name type="scientific">Fusibacter ferrireducens</name>
    <dbReference type="NCBI Taxonomy" id="2785058"/>
    <lineage>
        <taxon>Bacteria</taxon>
        <taxon>Bacillati</taxon>
        <taxon>Bacillota</taxon>
        <taxon>Clostridia</taxon>
        <taxon>Eubacteriales</taxon>
        <taxon>Eubacteriales Family XII. Incertae Sedis</taxon>
        <taxon>Fusibacter</taxon>
    </lineage>
</organism>
<keyword evidence="1" id="KW-0238">DNA-binding</keyword>
<dbReference type="RefSeq" id="WP_194700943.1">
    <property type="nucleotide sequence ID" value="NZ_JADKNH010000003.1"/>
</dbReference>
<dbReference type="PANTHER" id="PTHR46797">
    <property type="entry name" value="HTH-TYPE TRANSCRIPTIONAL REGULATOR"/>
    <property type="match status" value="1"/>
</dbReference>
<dbReference type="InterPro" id="IPR050807">
    <property type="entry name" value="TransReg_Diox_bact_type"/>
</dbReference>
<dbReference type="PANTHER" id="PTHR46797:SF1">
    <property type="entry name" value="METHYLPHOSPHONATE SYNTHASE"/>
    <property type="match status" value="1"/>
</dbReference>
<protein>
    <submittedName>
        <fullName evidence="4">Helix-turn-helix transcriptional regulator</fullName>
    </submittedName>
</protein>
<dbReference type="InterPro" id="IPR010982">
    <property type="entry name" value="Lambda_DNA-bd_dom_sf"/>
</dbReference>
<evidence type="ECO:0000313" key="5">
    <source>
        <dbReference type="Proteomes" id="UP000614200"/>
    </source>
</evidence>
<dbReference type="PROSITE" id="PS50943">
    <property type="entry name" value="HTH_CROC1"/>
    <property type="match status" value="1"/>
</dbReference>
<feature type="region of interest" description="Disordered" evidence="2">
    <location>
        <begin position="70"/>
        <end position="97"/>
    </location>
</feature>
<comment type="caution">
    <text evidence="4">The sequence shown here is derived from an EMBL/GenBank/DDBJ whole genome shotgun (WGS) entry which is preliminary data.</text>
</comment>
<evidence type="ECO:0000259" key="3">
    <source>
        <dbReference type="PROSITE" id="PS50943"/>
    </source>
</evidence>